<protein>
    <submittedName>
        <fullName evidence="1">Uncharacterized protein</fullName>
    </submittedName>
</protein>
<comment type="caution">
    <text evidence="1">The sequence shown here is derived from an EMBL/GenBank/DDBJ whole genome shotgun (WGS) entry which is preliminary data.</text>
</comment>
<organism evidence="1 2">
    <name type="scientific">Fusarium albosuccineum</name>
    <dbReference type="NCBI Taxonomy" id="1237068"/>
    <lineage>
        <taxon>Eukaryota</taxon>
        <taxon>Fungi</taxon>
        <taxon>Dikarya</taxon>
        <taxon>Ascomycota</taxon>
        <taxon>Pezizomycotina</taxon>
        <taxon>Sordariomycetes</taxon>
        <taxon>Hypocreomycetidae</taxon>
        <taxon>Hypocreales</taxon>
        <taxon>Nectriaceae</taxon>
        <taxon>Fusarium</taxon>
        <taxon>Fusarium decemcellulare species complex</taxon>
    </lineage>
</organism>
<keyword evidence="2" id="KW-1185">Reference proteome</keyword>
<evidence type="ECO:0000313" key="1">
    <source>
        <dbReference type="EMBL" id="KAF4471326.1"/>
    </source>
</evidence>
<evidence type="ECO:0000313" key="2">
    <source>
        <dbReference type="Proteomes" id="UP000554235"/>
    </source>
</evidence>
<name>A0A8H4LLB9_9HYPO</name>
<proteinExistence type="predicted"/>
<reference evidence="1 2" key="1">
    <citation type="submission" date="2020-01" db="EMBL/GenBank/DDBJ databases">
        <title>Identification and distribution of gene clusters putatively required for synthesis of sphingolipid metabolism inhibitors in phylogenetically diverse species of the filamentous fungus Fusarium.</title>
        <authorList>
            <person name="Kim H.-S."/>
            <person name="Busman M."/>
            <person name="Brown D.W."/>
            <person name="Divon H."/>
            <person name="Uhlig S."/>
            <person name="Proctor R.H."/>
        </authorList>
    </citation>
    <scope>NUCLEOTIDE SEQUENCE [LARGE SCALE GENOMIC DNA]</scope>
    <source>
        <strain evidence="1 2">NRRL 20459</strain>
    </source>
</reference>
<accession>A0A8H4LLB9</accession>
<dbReference type="Proteomes" id="UP000554235">
    <property type="component" value="Unassembled WGS sequence"/>
</dbReference>
<sequence length="113" mass="12533">MIDEDGHSIHLPGRRNVFILKNVLQLGGLKAGIPLGQYEENLTSLNGANLALFGRNAFLEAWKNLTPCPPDQLKVLKHSRRPQIEGLIAKIKASPSDDDDDDLFFQALKRNCA</sequence>
<gene>
    <name evidence="1" type="ORF">FALBO_1759</name>
</gene>
<dbReference type="EMBL" id="JAADYS010000223">
    <property type="protein sequence ID" value="KAF4471326.1"/>
    <property type="molecule type" value="Genomic_DNA"/>
</dbReference>
<dbReference type="AlphaFoldDB" id="A0A8H4LLB9"/>